<dbReference type="SUPFAM" id="SSF88713">
    <property type="entry name" value="Glycoside hydrolase/deacetylase"/>
    <property type="match status" value="1"/>
</dbReference>
<feature type="region of interest" description="Disordered" evidence="3">
    <location>
        <begin position="31"/>
        <end position="73"/>
    </location>
</feature>
<dbReference type="Proteomes" id="UP000092971">
    <property type="component" value="Chromosome"/>
</dbReference>
<dbReference type="InterPro" id="IPR011330">
    <property type="entry name" value="Glyco_hydro/deAcase_b/a-brl"/>
</dbReference>
<evidence type="ECO:0000256" key="1">
    <source>
        <dbReference type="ARBA" id="ARBA00022723"/>
    </source>
</evidence>
<accession>A0A1B1YFP9</accession>
<feature type="compositionally biased region" description="Polar residues" evidence="3">
    <location>
        <begin position="37"/>
        <end position="59"/>
    </location>
</feature>
<evidence type="ECO:0000313" key="5">
    <source>
        <dbReference type="EMBL" id="ANW99580.1"/>
    </source>
</evidence>
<reference evidence="5 6" key="1">
    <citation type="submission" date="2016-02" db="EMBL/GenBank/DDBJ databases">
        <title>Comparison of Clostridium stercorarium subspecies using comparative genomics and transcriptomics.</title>
        <authorList>
            <person name="Schellenberg J."/>
            <person name="Thallinger G."/>
            <person name="Levin D.B."/>
            <person name="Zhang X."/>
            <person name="Alvare G."/>
            <person name="Fristensky B."/>
            <person name="Sparling R."/>
        </authorList>
    </citation>
    <scope>NUCLEOTIDE SEQUENCE [LARGE SCALE GENOMIC DNA]</scope>
    <source>
        <strain evidence="5 6">DSM 2910</strain>
    </source>
</reference>
<dbReference type="CDD" id="cd10917">
    <property type="entry name" value="CE4_NodB_like_6s_7s"/>
    <property type="match status" value="1"/>
</dbReference>
<dbReference type="Pfam" id="PF01522">
    <property type="entry name" value="Polysacc_deac_1"/>
    <property type="match status" value="1"/>
</dbReference>
<evidence type="ECO:0000313" key="6">
    <source>
        <dbReference type="Proteomes" id="UP000092971"/>
    </source>
</evidence>
<dbReference type="InterPro" id="IPR050248">
    <property type="entry name" value="Polysacc_deacetylase_ArnD"/>
</dbReference>
<feature type="region of interest" description="Disordered" evidence="3">
    <location>
        <begin position="89"/>
        <end position="113"/>
    </location>
</feature>
<dbReference type="OrthoDB" id="258610at2"/>
<gene>
    <name evidence="5" type="ORF">CSTERTH_11330</name>
</gene>
<sequence length="333" mass="37202">MVRFFYFCLIFFLMITLLSGCKTVTVSRTMENEENNKVSSPETSGSALPETESNAVSETDANKAEPTAYPEFTPSPAAGLSVTVTRVPTPVFTPTPAPEPVSGTSPAQDQEKAASELMYPVKSFNDETRICLTFDDGGNQKAVKKVLEVLKKHNVKGTFFIIGKYLKTHADLWKQAVEEGHIICNHTQNHVWLTRLSNDEAKKEITEWEANAAEVLGQEYIDRMKREFPFIRLPGGAGNDSDRILKLVSEMGYIPVGWNLESYYAVLRHHDLKTESVDLLAEEVLEHISKKVTGGSIVLLHFNPYDTSRLDDIISAIKEKGLTMHLLSECLDF</sequence>
<evidence type="ECO:0000259" key="4">
    <source>
        <dbReference type="PROSITE" id="PS51677"/>
    </source>
</evidence>
<dbReference type="GO" id="GO:0016020">
    <property type="term" value="C:membrane"/>
    <property type="evidence" value="ECO:0007669"/>
    <property type="project" value="TreeGrafter"/>
</dbReference>
<keyword evidence="1" id="KW-0479">Metal-binding</keyword>
<dbReference type="EMBL" id="CP014672">
    <property type="protein sequence ID" value="ANW99580.1"/>
    <property type="molecule type" value="Genomic_DNA"/>
</dbReference>
<dbReference type="RefSeq" id="WP_015359996.1">
    <property type="nucleotide sequence ID" value="NZ_CP014672.1"/>
</dbReference>
<dbReference type="GO" id="GO:0046872">
    <property type="term" value="F:metal ion binding"/>
    <property type="evidence" value="ECO:0007669"/>
    <property type="project" value="UniProtKB-KW"/>
</dbReference>
<proteinExistence type="predicted"/>
<dbReference type="PANTHER" id="PTHR10587">
    <property type="entry name" value="GLYCOSYL TRANSFERASE-RELATED"/>
    <property type="match status" value="1"/>
</dbReference>
<dbReference type="Gene3D" id="3.20.20.370">
    <property type="entry name" value="Glycoside hydrolase/deacetylase"/>
    <property type="match status" value="1"/>
</dbReference>
<organism evidence="5 6">
    <name type="scientific">Thermoclostridium stercorarium subsp. thermolacticum DSM 2910</name>
    <dbReference type="NCBI Taxonomy" id="1121336"/>
    <lineage>
        <taxon>Bacteria</taxon>
        <taxon>Bacillati</taxon>
        <taxon>Bacillota</taxon>
        <taxon>Clostridia</taxon>
        <taxon>Eubacteriales</taxon>
        <taxon>Oscillospiraceae</taxon>
        <taxon>Thermoclostridium</taxon>
    </lineage>
</organism>
<keyword evidence="2" id="KW-0378">Hydrolase</keyword>
<dbReference type="InterPro" id="IPR002509">
    <property type="entry name" value="NODB_dom"/>
</dbReference>
<dbReference type="GO" id="GO:0016810">
    <property type="term" value="F:hydrolase activity, acting on carbon-nitrogen (but not peptide) bonds"/>
    <property type="evidence" value="ECO:0007669"/>
    <property type="project" value="InterPro"/>
</dbReference>
<dbReference type="GO" id="GO:0005975">
    <property type="term" value="P:carbohydrate metabolic process"/>
    <property type="evidence" value="ECO:0007669"/>
    <property type="project" value="InterPro"/>
</dbReference>
<name>A0A1B1YFP9_THEST</name>
<dbReference type="PROSITE" id="PS51677">
    <property type="entry name" value="NODB"/>
    <property type="match status" value="1"/>
</dbReference>
<dbReference type="AlphaFoldDB" id="A0A1B1YFP9"/>
<protein>
    <submittedName>
        <fullName evidence="5">Chitin deacetylase</fullName>
    </submittedName>
</protein>
<dbReference type="PANTHER" id="PTHR10587:SF133">
    <property type="entry name" value="CHITIN DEACETYLASE 1-RELATED"/>
    <property type="match status" value="1"/>
</dbReference>
<feature type="domain" description="NodB homology" evidence="4">
    <location>
        <begin position="128"/>
        <end position="325"/>
    </location>
</feature>
<evidence type="ECO:0000256" key="2">
    <source>
        <dbReference type="ARBA" id="ARBA00022801"/>
    </source>
</evidence>
<dbReference type="PROSITE" id="PS51257">
    <property type="entry name" value="PROKAR_LIPOPROTEIN"/>
    <property type="match status" value="1"/>
</dbReference>
<evidence type="ECO:0000256" key="3">
    <source>
        <dbReference type="SAM" id="MobiDB-lite"/>
    </source>
</evidence>